<dbReference type="STRING" id="1121357.SAMN05661109_01956"/>
<protein>
    <submittedName>
        <fullName evidence="1">Uncharacterized protein</fullName>
    </submittedName>
</protein>
<reference evidence="2" key="1">
    <citation type="submission" date="2016-10" db="EMBL/GenBank/DDBJ databases">
        <authorList>
            <person name="Varghese N."/>
            <person name="Submissions S."/>
        </authorList>
    </citation>
    <scope>NUCLEOTIDE SEQUENCE [LARGE SCALE GENOMIC DNA]</scope>
    <source>
        <strain evidence="2">DSM 20524</strain>
    </source>
</reference>
<keyword evidence="2" id="KW-1185">Reference proteome</keyword>
<accession>A0A1H9UX29</accession>
<evidence type="ECO:0000313" key="2">
    <source>
        <dbReference type="Proteomes" id="UP000198929"/>
    </source>
</evidence>
<proteinExistence type="predicted"/>
<dbReference type="AlphaFoldDB" id="A0A1H9UX29"/>
<evidence type="ECO:0000313" key="1">
    <source>
        <dbReference type="EMBL" id="SES13607.1"/>
    </source>
</evidence>
<dbReference type="Proteomes" id="UP000198929">
    <property type="component" value="Unassembled WGS sequence"/>
</dbReference>
<dbReference type="RefSeq" id="WP_197697195.1">
    <property type="nucleotide sequence ID" value="NZ_CP047199.1"/>
</dbReference>
<name>A0A1H9UX29_9CORY</name>
<dbReference type="EMBL" id="FOGQ01000009">
    <property type="protein sequence ID" value="SES13607.1"/>
    <property type="molecule type" value="Genomic_DNA"/>
</dbReference>
<gene>
    <name evidence="1" type="ORF">SAMN05661109_01956</name>
</gene>
<organism evidence="1 2">
    <name type="scientific">Corynebacterium cystitidis DSM 20524</name>
    <dbReference type="NCBI Taxonomy" id="1121357"/>
    <lineage>
        <taxon>Bacteria</taxon>
        <taxon>Bacillati</taxon>
        <taxon>Actinomycetota</taxon>
        <taxon>Actinomycetes</taxon>
        <taxon>Mycobacteriales</taxon>
        <taxon>Corynebacteriaceae</taxon>
        <taxon>Corynebacterium</taxon>
    </lineage>
</organism>
<sequence>MTGEKDKEIAKRLDAEAIQQWVTNSFEKVLEAQLPLATNTVSRLRRVHPDKTPEQLISF</sequence>